<protein>
    <submittedName>
        <fullName evidence="9">ABC transporter ATP-binding protein</fullName>
    </submittedName>
</protein>
<keyword evidence="6 9" id="KW-0067">ATP-binding</keyword>
<keyword evidence="5" id="KW-0547">Nucleotide-binding</keyword>
<dbReference type="EMBL" id="JAOSID010000001">
    <property type="protein sequence ID" value="MDO8167927.1"/>
    <property type="molecule type" value="Genomic_DNA"/>
</dbReference>
<keyword evidence="4" id="KW-1003">Cell membrane</keyword>
<dbReference type="Pfam" id="PF08352">
    <property type="entry name" value="oligo_HPY"/>
    <property type="match status" value="1"/>
</dbReference>
<evidence type="ECO:0000256" key="4">
    <source>
        <dbReference type="ARBA" id="ARBA00022475"/>
    </source>
</evidence>
<name>A0ABT9DCV5_9MOLU</name>
<dbReference type="PANTHER" id="PTHR43297:SF2">
    <property type="entry name" value="DIPEPTIDE TRANSPORT ATP-BINDING PROTEIN DPPD"/>
    <property type="match status" value="1"/>
</dbReference>
<evidence type="ECO:0000256" key="5">
    <source>
        <dbReference type="ARBA" id="ARBA00022741"/>
    </source>
</evidence>
<dbReference type="InterPro" id="IPR050388">
    <property type="entry name" value="ABC_Ni/Peptide_Import"/>
</dbReference>
<dbReference type="InterPro" id="IPR003439">
    <property type="entry name" value="ABC_transporter-like_ATP-bd"/>
</dbReference>
<keyword evidence="10" id="KW-1185">Reference proteome</keyword>
<dbReference type="PROSITE" id="PS50893">
    <property type="entry name" value="ABC_TRANSPORTER_2"/>
    <property type="match status" value="1"/>
</dbReference>
<feature type="domain" description="ABC transporter" evidence="8">
    <location>
        <begin position="4"/>
        <end position="254"/>
    </location>
</feature>
<keyword evidence="7" id="KW-0472">Membrane</keyword>
<evidence type="ECO:0000256" key="1">
    <source>
        <dbReference type="ARBA" id="ARBA00004202"/>
    </source>
</evidence>
<dbReference type="PANTHER" id="PTHR43297">
    <property type="entry name" value="OLIGOPEPTIDE TRANSPORT ATP-BINDING PROTEIN APPD"/>
    <property type="match status" value="1"/>
</dbReference>
<evidence type="ECO:0000256" key="2">
    <source>
        <dbReference type="ARBA" id="ARBA00005417"/>
    </source>
</evidence>
<comment type="subcellular location">
    <subcellularLocation>
        <location evidence="1">Cell membrane</location>
        <topology evidence="1">Peripheral membrane protein</topology>
    </subcellularLocation>
</comment>
<evidence type="ECO:0000313" key="10">
    <source>
        <dbReference type="Proteomes" id="UP001172036"/>
    </source>
</evidence>
<dbReference type="Gene3D" id="3.40.50.300">
    <property type="entry name" value="P-loop containing nucleotide triphosphate hydrolases"/>
    <property type="match status" value="1"/>
</dbReference>
<dbReference type="InterPro" id="IPR027417">
    <property type="entry name" value="P-loop_NTPase"/>
</dbReference>
<evidence type="ECO:0000259" key="8">
    <source>
        <dbReference type="PROSITE" id="PS50893"/>
    </source>
</evidence>
<dbReference type="InterPro" id="IPR013563">
    <property type="entry name" value="Oligopep_ABC_C"/>
</dbReference>
<dbReference type="SUPFAM" id="SSF52540">
    <property type="entry name" value="P-loop containing nucleoside triphosphate hydrolases"/>
    <property type="match status" value="1"/>
</dbReference>
<dbReference type="GO" id="GO:0005524">
    <property type="term" value="F:ATP binding"/>
    <property type="evidence" value="ECO:0007669"/>
    <property type="project" value="UniProtKB-KW"/>
</dbReference>
<dbReference type="Proteomes" id="UP001172036">
    <property type="component" value="Unassembled WGS sequence"/>
</dbReference>
<organism evidence="9 10">
    <name type="scientific">Candidatus Phytoplasma melaleucae</name>
    <dbReference type="NCBI Taxonomy" id="2982630"/>
    <lineage>
        <taxon>Bacteria</taxon>
        <taxon>Bacillati</taxon>
        <taxon>Mycoplasmatota</taxon>
        <taxon>Mollicutes</taxon>
        <taxon>Acholeplasmatales</taxon>
        <taxon>Acholeplasmataceae</taxon>
        <taxon>Candidatus Phytoplasma</taxon>
    </lineage>
</organism>
<evidence type="ECO:0000256" key="6">
    <source>
        <dbReference type="ARBA" id="ARBA00022840"/>
    </source>
</evidence>
<gene>
    <name evidence="9" type="ORF">OC680_00310</name>
</gene>
<dbReference type="InterPro" id="IPR003593">
    <property type="entry name" value="AAA+_ATPase"/>
</dbReference>
<reference evidence="9 10" key="1">
    <citation type="journal article" date="2023" name="Int. J. Syst. Evol. Microbiol.">
        <title>The observation of taxonomic boundaries for the 16SrII and 16SrXXV phytoplasmas using genome-based delimitation.</title>
        <authorList>
            <person name="Rodrigues Jardim B."/>
            <person name="Tran-Nguyen L.T.T."/>
            <person name="Gambley C."/>
            <person name="Al-Sadi A.M."/>
            <person name="Al-Subhi A.M."/>
            <person name="Foissac X."/>
            <person name="Salar P."/>
            <person name="Cai H."/>
            <person name="Yang J.Y."/>
            <person name="Davis R."/>
            <person name="Jones L."/>
            <person name="Rodoni B."/>
            <person name="Constable F.E."/>
        </authorList>
    </citation>
    <scope>NUCLEOTIDE SEQUENCE [LARGE SCALE GENOMIC DNA]</scope>
    <source>
        <strain evidence="9">BAWM-155c</strain>
    </source>
</reference>
<accession>A0ABT9DCV5</accession>
<comment type="caution">
    <text evidence="9">The sequence shown here is derived from an EMBL/GenBank/DDBJ whole genome shotgun (WGS) entry which is preliminary data.</text>
</comment>
<dbReference type="CDD" id="cd03257">
    <property type="entry name" value="ABC_NikE_OppD_transporters"/>
    <property type="match status" value="1"/>
</dbReference>
<dbReference type="Pfam" id="PF00005">
    <property type="entry name" value="ABC_tran"/>
    <property type="match status" value="1"/>
</dbReference>
<dbReference type="RefSeq" id="WP_304515129.1">
    <property type="nucleotide sequence ID" value="NZ_JAOSID010000001.1"/>
</dbReference>
<evidence type="ECO:0000313" key="9">
    <source>
        <dbReference type="EMBL" id="MDO8167927.1"/>
    </source>
</evidence>
<evidence type="ECO:0000256" key="3">
    <source>
        <dbReference type="ARBA" id="ARBA00022448"/>
    </source>
</evidence>
<comment type="similarity">
    <text evidence="2">Belongs to the ABC transporter superfamily.</text>
</comment>
<dbReference type="SMART" id="SM00382">
    <property type="entry name" value="AAA"/>
    <property type="match status" value="1"/>
</dbReference>
<sequence length="313" mass="36406">MVLLQVNNLHMHFQTEDSFIKVLRGVTFSIKKQETLGIIGESGSGKSQIALSILKLFRKNQSIYKGDIIFQKEIISTFTEKQMRHIRGTKISMIFQDPMSSLNPSLKIKTQMTEIFQLHYQIPYLEALRKSIDMLKQVEILEPERIMESYPYQLSGGLCQRVFIAMALACQPELLIADEPTTAIDVLTQKEILHLIAKMQHKYKMSMLFITHDLGIVSSLVQNIIVLYKGMIIEKAPSSEIFKNPLHPYTKKLLNDFFMTSIYKKQYKKNTNLFEAQNDIFDFYMFKNYLEPDPDFLEVTKNHFISCTLKRHS</sequence>
<keyword evidence="3" id="KW-0813">Transport</keyword>
<evidence type="ECO:0000256" key="7">
    <source>
        <dbReference type="ARBA" id="ARBA00023136"/>
    </source>
</evidence>
<proteinExistence type="inferred from homology"/>